<evidence type="ECO:0000313" key="2">
    <source>
        <dbReference type="Proteomes" id="UP000271098"/>
    </source>
</evidence>
<keyword evidence="2" id="KW-1185">Reference proteome</keyword>
<gene>
    <name evidence="1" type="ORF">GPUH_LOCUS15484</name>
</gene>
<reference evidence="1 2" key="2">
    <citation type="submission" date="2018-11" db="EMBL/GenBank/DDBJ databases">
        <authorList>
            <consortium name="Pathogen Informatics"/>
        </authorList>
    </citation>
    <scope>NUCLEOTIDE SEQUENCE [LARGE SCALE GENOMIC DNA]</scope>
</reference>
<sequence length="187" mass="22351">MEVNNNSWRKLKKLWQSKQKKRRRRAKPRAIDPAEVEKARKEMMDRINETVSFISELFQLLKIDFEFLFQIKEAQEYELIIETYGPGSGFEENDNRLKENDAKERDSKVESSWTEVVEDSSVEREIEVDWDFLELFKPVTFVCFYFRFLRKFPLMCFDLTLVISHFEWIGLMSGPRSTLGIVQMLSI</sequence>
<dbReference type="WBParaSite" id="GPUH_0001550501-mRNA-1">
    <property type="protein sequence ID" value="GPUH_0001550501-mRNA-1"/>
    <property type="gene ID" value="GPUH_0001550501"/>
</dbReference>
<reference evidence="3" key="1">
    <citation type="submission" date="2016-06" db="UniProtKB">
        <authorList>
            <consortium name="WormBaseParasite"/>
        </authorList>
    </citation>
    <scope>IDENTIFICATION</scope>
</reference>
<dbReference type="AlphaFoldDB" id="A0A183E3E3"/>
<dbReference type="EMBL" id="UYRT01082509">
    <property type="protein sequence ID" value="VDN26085.1"/>
    <property type="molecule type" value="Genomic_DNA"/>
</dbReference>
<dbReference type="Proteomes" id="UP000271098">
    <property type="component" value="Unassembled WGS sequence"/>
</dbReference>
<accession>A0A183E3E3</accession>
<name>A0A183E3E3_9BILA</name>
<evidence type="ECO:0000313" key="3">
    <source>
        <dbReference type="WBParaSite" id="GPUH_0001550501-mRNA-1"/>
    </source>
</evidence>
<protein>
    <submittedName>
        <fullName evidence="3">Histone domain-containing protein</fullName>
    </submittedName>
</protein>
<organism evidence="3">
    <name type="scientific">Gongylonema pulchrum</name>
    <dbReference type="NCBI Taxonomy" id="637853"/>
    <lineage>
        <taxon>Eukaryota</taxon>
        <taxon>Metazoa</taxon>
        <taxon>Ecdysozoa</taxon>
        <taxon>Nematoda</taxon>
        <taxon>Chromadorea</taxon>
        <taxon>Rhabditida</taxon>
        <taxon>Spirurina</taxon>
        <taxon>Spiruromorpha</taxon>
        <taxon>Spiruroidea</taxon>
        <taxon>Gongylonematidae</taxon>
        <taxon>Gongylonema</taxon>
    </lineage>
</organism>
<proteinExistence type="predicted"/>
<evidence type="ECO:0000313" key="1">
    <source>
        <dbReference type="EMBL" id="VDN26085.1"/>
    </source>
</evidence>